<dbReference type="GO" id="GO:0008119">
    <property type="term" value="F:thiopurine S-methyltransferase activity"/>
    <property type="evidence" value="ECO:0007669"/>
    <property type="project" value="UniProtKB-EC"/>
</dbReference>
<evidence type="ECO:0000256" key="1">
    <source>
        <dbReference type="ARBA" id="ARBA00000903"/>
    </source>
</evidence>
<dbReference type="InterPro" id="IPR029063">
    <property type="entry name" value="SAM-dependent_MTases_sf"/>
</dbReference>
<dbReference type="Gene3D" id="3.40.50.150">
    <property type="entry name" value="Vaccinia Virus protein VP39"/>
    <property type="match status" value="1"/>
</dbReference>
<dbReference type="InterPro" id="IPR008854">
    <property type="entry name" value="TPMT"/>
</dbReference>
<protein>
    <recommendedName>
        <fullName evidence="4 9">Thiopurine S-methyltransferase</fullName>
        <ecNumber evidence="4 9">2.1.1.67</ecNumber>
    </recommendedName>
    <alternativeName>
        <fullName evidence="9">Thiopurine methyltransferase</fullName>
    </alternativeName>
</protein>
<dbReference type="NCBIfam" id="NF009732">
    <property type="entry name" value="PRK13255.1"/>
    <property type="match status" value="1"/>
</dbReference>
<gene>
    <name evidence="10" type="primary">tmpT</name>
    <name evidence="9" type="synonym">tpm</name>
    <name evidence="10" type="ORF">OIK42_00730</name>
</gene>
<evidence type="ECO:0000256" key="3">
    <source>
        <dbReference type="ARBA" id="ARBA00008145"/>
    </source>
</evidence>
<dbReference type="RefSeq" id="WP_273637642.1">
    <property type="nucleotide sequence ID" value="NZ_JAQQXP010000001.1"/>
</dbReference>
<comment type="caution">
    <text evidence="10">The sequence shown here is derived from an EMBL/GenBank/DDBJ whole genome shotgun (WGS) entry which is preliminary data.</text>
</comment>
<dbReference type="InterPro" id="IPR022474">
    <property type="entry name" value="Thiopur_S-MeTfrase_Se/Te_detox"/>
</dbReference>
<keyword evidence="6 9" id="KW-0489">Methyltransferase</keyword>
<dbReference type="PIRSF" id="PIRSF023956">
    <property type="entry name" value="Thiopurine_S-methyltransferase"/>
    <property type="match status" value="1"/>
</dbReference>
<accession>A0ABT5KWX6</accession>
<proteinExistence type="inferred from homology"/>
<feature type="binding site" evidence="9">
    <location>
        <position position="45"/>
    </location>
    <ligand>
        <name>S-adenosyl-L-methionine</name>
        <dbReference type="ChEBI" id="CHEBI:59789"/>
    </ligand>
</feature>
<dbReference type="EMBL" id="JAQQXP010000001">
    <property type="protein sequence ID" value="MDC8829272.1"/>
    <property type="molecule type" value="Genomic_DNA"/>
</dbReference>
<dbReference type="GO" id="GO:0032259">
    <property type="term" value="P:methylation"/>
    <property type="evidence" value="ECO:0007669"/>
    <property type="project" value="UniProtKB-KW"/>
</dbReference>
<sequence>MQHHFWHNKWEKGEIGFHQDDTHPMLMRFANELGFAGPCRVLVPLCGKSHDMTYLLKRGCEVIGVELSQVAVEQYFAAQDIVPDIAQRGDLLRYKAPGITLFCGDFFALKPEYIGSVDAVYDRAALVALPASMRMAYCQQVLTLAPQAKQLLITFEYDQSALPGPPFAIPFAEIHQYYGKHREVTELISEPLAGGLKGTVPATEHAWLIGSAPR</sequence>
<comment type="catalytic activity">
    <reaction evidence="1 9">
        <text>S-adenosyl-L-methionine + a thiopurine = S-adenosyl-L-homocysteine + a thiopurine S-methylether.</text>
        <dbReference type="EC" id="2.1.1.67"/>
    </reaction>
</comment>
<dbReference type="Proteomes" id="UP001218788">
    <property type="component" value="Unassembled WGS sequence"/>
</dbReference>
<dbReference type="InterPro" id="IPR025835">
    <property type="entry name" value="Thiopurine_S-MeTrfase"/>
</dbReference>
<evidence type="ECO:0000256" key="2">
    <source>
        <dbReference type="ARBA" id="ARBA00004496"/>
    </source>
</evidence>
<evidence type="ECO:0000256" key="4">
    <source>
        <dbReference type="ARBA" id="ARBA00011905"/>
    </source>
</evidence>
<keyword evidence="8 9" id="KW-0949">S-adenosyl-L-methionine</keyword>
<dbReference type="Pfam" id="PF05724">
    <property type="entry name" value="TPMT"/>
    <property type="match status" value="1"/>
</dbReference>
<keyword evidence="5 9" id="KW-0963">Cytoplasm</keyword>
<evidence type="ECO:0000256" key="9">
    <source>
        <dbReference type="HAMAP-Rule" id="MF_00812"/>
    </source>
</evidence>
<dbReference type="HAMAP" id="MF_00812">
    <property type="entry name" value="Thiopur_methtran"/>
    <property type="match status" value="1"/>
</dbReference>
<dbReference type="EC" id="2.1.1.67" evidence="4 9"/>
<reference evidence="10 11" key="1">
    <citation type="submission" date="2022-10" db="EMBL/GenBank/DDBJ databases">
        <title>Alteromonas sp. chi3 Genome sequencing.</title>
        <authorList>
            <person name="Park S."/>
        </authorList>
    </citation>
    <scope>NUCLEOTIDE SEQUENCE [LARGE SCALE GENOMIC DNA]</scope>
    <source>
        <strain evidence="11">chi3</strain>
    </source>
</reference>
<feature type="binding site" evidence="9">
    <location>
        <position position="123"/>
    </location>
    <ligand>
        <name>S-adenosyl-L-methionine</name>
        <dbReference type="ChEBI" id="CHEBI:59789"/>
    </ligand>
</feature>
<comment type="similarity">
    <text evidence="3 9">Belongs to the class I-like SAM-binding methyltransferase superfamily. TPMT family.</text>
</comment>
<dbReference type="PROSITE" id="PS51585">
    <property type="entry name" value="SAM_MT_TPMT"/>
    <property type="match status" value="1"/>
</dbReference>
<evidence type="ECO:0000256" key="7">
    <source>
        <dbReference type="ARBA" id="ARBA00022679"/>
    </source>
</evidence>
<dbReference type="PANTHER" id="PTHR10259">
    <property type="entry name" value="THIOPURINE S-METHYLTRANSFERASE"/>
    <property type="match status" value="1"/>
</dbReference>
<dbReference type="SUPFAM" id="SSF53335">
    <property type="entry name" value="S-adenosyl-L-methionine-dependent methyltransferases"/>
    <property type="match status" value="1"/>
</dbReference>
<evidence type="ECO:0000256" key="8">
    <source>
        <dbReference type="ARBA" id="ARBA00022691"/>
    </source>
</evidence>
<feature type="binding site" evidence="9">
    <location>
        <position position="10"/>
    </location>
    <ligand>
        <name>S-adenosyl-L-methionine</name>
        <dbReference type="ChEBI" id="CHEBI:59789"/>
    </ligand>
</feature>
<keyword evidence="11" id="KW-1185">Reference proteome</keyword>
<dbReference type="CDD" id="cd02440">
    <property type="entry name" value="AdoMet_MTases"/>
    <property type="match status" value="1"/>
</dbReference>
<comment type="subcellular location">
    <subcellularLocation>
        <location evidence="2 9">Cytoplasm</location>
    </subcellularLocation>
</comment>
<evidence type="ECO:0000313" key="11">
    <source>
        <dbReference type="Proteomes" id="UP001218788"/>
    </source>
</evidence>
<evidence type="ECO:0000313" key="10">
    <source>
        <dbReference type="EMBL" id="MDC8829272.1"/>
    </source>
</evidence>
<evidence type="ECO:0000256" key="6">
    <source>
        <dbReference type="ARBA" id="ARBA00022603"/>
    </source>
</evidence>
<organism evidence="10 11">
    <name type="scientific">Alteromonas gilva</name>
    <dbReference type="NCBI Taxonomy" id="2987522"/>
    <lineage>
        <taxon>Bacteria</taxon>
        <taxon>Pseudomonadati</taxon>
        <taxon>Pseudomonadota</taxon>
        <taxon>Gammaproteobacteria</taxon>
        <taxon>Alteromonadales</taxon>
        <taxon>Alteromonadaceae</taxon>
        <taxon>Alteromonas/Salinimonas group</taxon>
        <taxon>Alteromonas</taxon>
    </lineage>
</organism>
<feature type="binding site" evidence="9">
    <location>
        <position position="66"/>
    </location>
    <ligand>
        <name>S-adenosyl-L-methionine</name>
        <dbReference type="ChEBI" id="CHEBI:59789"/>
    </ligand>
</feature>
<name>A0ABT5KWX6_9ALTE</name>
<keyword evidence="7 9" id="KW-0808">Transferase</keyword>
<evidence type="ECO:0000256" key="5">
    <source>
        <dbReference type="ARBA" id="ARBA00022490"/>
    </source>
</evidence>
<dbReference type="PANTHER" id="PTHR10259:SF11">
    <property type="entry name" value="THIOPURINE S-METHYLTRANSFERASE"/>
    <property type="match status" value="1"/>
</dbReference>
<dbReference type="NCBIfam" id="TIGR03840">
    <property type="entry name" value="TMPT_Se_Te"/>
    <property type="match status" value="1"/>
</dbReference>